<protein>
    <recommendedName>
        <fullName evidence="3">DUF732 domain-containing protein</fullName>
    </recommendedName>
</protein>
<organism evidence="4 5">
    <name type="scientific">Mycobacterium fragae</name>
    <dbReference type="NCBI Taxonomy" id="1260918"/>
    <lineage>
        <taxon>Bacteria</taxon>
        <taxon>Bacillati</taxon>
        <taxon>Actinomycetota</taxon>
        <taxon>Actinomycetes</taxon>
        <taxon>Mycobacteriales</taxon>
        <taxon>Mycobacteriaceae</taxon>
        <taxon>Mycobacterium</taxon>
    </lineage>
</organism>
<comment type="caution">
    <text evidence="4">The sequence shown here is derived from an EMBL/GenBank/DDBJ whole genome shotgun (WGS) entry which is preliminary data.</text>
</comment>
<reference evidence="4 5" key="1">
    <citation type="submission" date="2016-01" db="EMBL/GenBank/DDBJ databases">
        <title>The new phylogeny of the genus Mycobacterium.</title>
        <authorList>
            <person name="Tarcisio F."/>
            <person name="Conor M."/>
            <person name="Antonella G."/>
            <person name="Elisabetta G."/>
            <person name="Giulia F.S."/>
            <person name="Sara T."/>
            <person name="Anna F."/>
            <person name="Clotilde B."/>
            <person name="Roberto B."/>
            <person name="Veronica D.S."/>
            <person name="Fabio R."/>
            <person name="Monica P."/>
            <person name="Olivier J."/>
            <person name="Enrico T."/>
            <person name="Nicola S."/>
        </authorList>
    </citation>
    <scope>NUCLEOTIDE SEQUENCE [LARGE SCALE GENOMIC DNA]</scope>
    <source>
        <strain evidence="4 5">DSM 45731</strain>
    </source>
</reference>
<sequence length="252" mass="26844">MRDRETIDSELRRIASLRRSIREQGGQPSYGQADKLLDERLAAASGAFEAWDAEVVGDAPSQNNRTRHRHTVALHRLSVLAAMPLSLVAAVAVVVVIFAVRHPHTAAQPTIIPPSVAPPPPAAPPKPPAPPASAPPLAIVDRAFIDALKHDGLPIPSPDYVMSHGHAVCDFLAHQPNVADAVAFVQRTSIWDADQSANFTAGAIVSYCPQYESAGPSDDMQQTFQDAISNLQAIEGDLQGIHDDLQGIPGHG</sequence>
<evidence type="ECO:0000256" key="2">
    <source>
        <dbReference type="SAM" id="Phobius"/>
    </source>
</evidence>
<dbReference type="EMBL" id="LQOW01000026">
    <property type="protein sequence ID" value="ORV58568.1"/>
    <property type="molecule type" value="Genomic_DNA"/>
</dbReference>
<feature type="domain" description="DUF732" evidence="3">
    <location>
        <begin position="141"/>
        <end position="210"/>
    </location>
</feature>
<feature type="compositionally biased region" description="Pro residues" evidence="1">
    <location>
        <begin position="111"/>
        <end position="133"/>
    </location>
</feature>
<evidence type="ECO:0000259" key="3">
    <source>
        <dbReference type="Pfam" id="PF05305"/>
    </source>
</evidence>
<evidence type="ECO:0000256" key="1">
    <source>
        <dbReference type="SAM" id="MobiDB-lite"/>
    </source>
</evidence>
<dbReference type="Proteomes" id="UP000194000">
    <property type="component" value="Unassembled WGS sequence"/>
</dbReference>
<keyword evidence="2" id="KW-0472">Membrane</keyword>
<keyword evidence="5" id="KW-1185">Reference proteome</keyword>
<gene>
    <name evidence="4" type="ORF">AWC06_19425</name>
</gene>
<evidence type="ECO:0000313" key="4">
    <source>
        <dbReference type="EMBL" id="ORV58568.1"/>
    </source>
</evidence>
<proteinExistence type="predicted"/>
<feature type="region of interest" description="Disordered" evidence="1">
    <location>
        <begin position="109"/>
        <end position="133"/>
    </location>
</feature>
<feature type="transmembrane region" description="Helical" evidence="2">
    <location>
        <begin position="77"/>
        <end position="100"/>
    </location>
</feature>
<accession>A0A1X1UPH2</accession>
<dbReference type="RefSeq" id="WP_085198824.1">
    <property type="nucleotide sequence ID" value="NZ_JACKVI010000009.1"/>
</dbReference>
<evidence type="ECO:0000313" key="5">
    <source>
        <dbReference type="Proteomes" id="UP000194000"/>
    </source>
</evidence>
<keyword evidence="2" id="KW-0812">Transmembrane</keyword>
<dbReference type="Pfam" id="PF05305">
    <property type="entry name" value="DUF732"/>
    <property type="match status" value="1"/>
</dbReference>
<keyword evidence="2" id="KW-1133">Transmembrane helix</keyword>
<dbReference type="AlphaFoldDB" id="A0A1X1UPH2"/>
<name>A0A1X1UPH2_9MYCO</name>
<dbReference type="OrthoDB" id="4734457at2"/>
<dbReference type="InterPro" id="IPR007969">
    <property type="entry name" value="DUF732"/>
</dbReference>